<dbReference type="InterPro" id="IPR013216">
    <property type="entry name" value="Methyltransf_11"/>
</dbReference>
<dbReference type="CDD" id="cd02440">
    <property type="entry name" value="AdoMet_MTases"/>
    <property type="match status" value="1"/>
</dbReference>
<dbReference type="RefSeq" id="WP_043949686.1">
    <property type="nucleotide sequence ID" value="NZ_HG966617.1"/>
</dbReference>
<organism evidence="2 3">
    <name type="scientific">Candidatus Phaeomarinibacter ectocarpi</name>
    <dbReference type="NCBI Taxonomy" id="1458461"/>
    <lineage>
        <taxon>Bacteria</taxon>
        <taxon>Pseudomonadati</taxon>
        <taxon>Pseudomonadota</taxon>
        <taxon>Alphaproteobacteria</taxon>
        <taxon>Hyphomicrobiales</taxon>
        <taxon>Parvibaculaceae</taxon>
        <taxon>Candidatus Phaeomarinibacter</taxon>
    </lineage>
</organism>
<dbReference type="Gene3D" id="3.40.50.150">
    <property type="entry name" value="Vaccinia Virus protein VP39"/>
    <property type="match status" value="1"/>
</dbReference>
<dbReference type="GO" id="GO:0004608">
    <property type="term" value="F:phosphatidylethanolamine N-methyltransferase activity"/>
    <property type="evidence" value="ECO:0007669"/>
    <property type="project" value="UniProtKB-EC"/>
</dbReference>
<dbReference type="SUPFAM" id="SSF53335">
    <property type="entry name" value="S-adenosyl-L-methionine-dependent methyltransferases"/>
    <property type="match status" value="1"/>
</dbReference>
<protein>
    <submittedName>
        <fullName evidence="2">Phosphatidylethanolamine N-methyltransferase</fullName>
        <ecNumber evidence="2">2.1.1.17</ecNumber>
    </submittedName>
</protein>
<dbReference type="EMBL" id="HG966617">
    <property type="protein sequence ID" value="CDO58837.1"/>
    <property type="molecule type" value="Genomic_DNA"/>
</dbReference>
<feature type="domain" description="Methyltransferase type 11" evidence="1">
    <location>
        <begin position="63"/>
        <end position="159"/>
    </location>
</feature>
<dbReference type="OrthoDB" id="9777830at2"/>
<gene>
    <name evidence="2" type="ORF">BN1012_Phect623</name>
</gene>
<proteinExistence type="predicted"/>
<dbReference type="Proteomes" id="UP000032160">
    <property type="component" value="Chromosome I"/>
</dbReference>
<dbReference type="PATRIC" id="fig|1458461.3.peg.623"/>
<dbReference type="HOGENOM" id="CLU_037990_7_0_5"/>
<keyword evidence="2" id="KW-0808">Transferase</keyword>
<dbReference type="Pfam" id="PF08241">
    <property type="entry name" value="Methyltransf_11"/>
    <property type="match status" value="1"/>
</dbReference>
<dbReference type="InterPro" id="IPR029063">
    <property type="entry name" value="SAM-dependent_MTases_sf"/>
</dbReference>
<dbReference type="EC" id="2.1.1.17" evidence="2"/>
<evidence type="ECO:0000313" key="2">
    <source>
        <dbReference type="EMBL" id="CDO58837.1"/>
    </source>
</evidence>
<dbReference type="InterPro" id="IPR050508">
    <property type="entry name" value="Methyltransf_Superfamily"/>
</dbReference>
<dbReference type="KEGG" id="pect:BN1012_Phect623"/>
<dbReference type="AlphaFoldDB" id="X5MC62"/>
<dbReference type="GO" id="GO:0032259">
    <property type="term" value="P:methylation"/>
    <property type="evidence" value="ECO:0007669"/>
    <property type="project" value="UniProtKB-KW"/>
</dbReference>
<dbReference type="PANTHER" id="PTHR42912">
    <property type="entry name" value="METHYLTRANSFERASE"/>
    <property type="match status" value="1"/>
</dbReference>
<accession>X5MC62</accession>
<evidence type="ECO:0000259" key="1">
    <source>
        <dbReference type="Pfam" id="PF08241"/>
    </source>
</evidence>
<reference evidence="2 3" key="1">
    <citation type="journal article" date="2014" name="Front. Genet.">
        <title>Genome and metabolic network of "Candidatus Phaeomarinobacter ectocarpi" Ec32, a new candidate genus of Alphaproteobacteria frequently associated with brown algae.</title>
        <authorList>
            <person name="Dittami S.M."/>
            <person name="Barbeyron T."/>
            <person name="Boyen C."/>
            <person name="Cambefort J."/>
            <person name="Collet G."/>
            <person name="Delage L."/>
            <person name="Gobet A."/>
            <person name="Groisillier A."/>
            <person name="Leblanc C."/>
            <person name="Michel G."/>
            <person name="Scornet D."/>
            <person name="Siegel A."/>
            <person name="Tapia J.E."/>
            <person name="Tonon T."/>
        </authorList>
    </citation>
    <scope>NUCLEOTIDE SEQUENCE [LARGE SCALE GENOMIC DNA]</scope>
    <source>
        <strain evidence="2 3">Ec32</strain>
    </source>
</reference>
<evidence type="ECO:0000313" key="3">
    <source>
        <dbReference type="Proteomes" id="UP000032160"/>
    </source>
</evidence>
<name>X5MC62_9HYPH</name>
<dbReference type="STRING" id="1458461.BN1012_Phect623"/>
<keyword evidence="2" id="KW-0489">Methyltransferase</keyword>
<sequence length="229" mass="25058">MTGNSQALDENAVRRAYARWARFYDAVVGPVTDVGRAAAVAAVNALARKHVDTHGGDEPMSVLEVGVGSGLSLPGYARTTRITGIDLSTDMLDLARCRVSERALGHVAALEEMDAGALTFDTGRFDCAVAMYVMSVAPNPEAVLDELARITRPGGEVVIVNHFAKADGWVLWFERKLERVAALIGWHPAFGRERVLNHPDLELVMEKPLGLLRIFTLMRFRRRTTDATS</sequence>
<keyword evidence="3" id="KW-1185">Reference proteome</keyword>